<evidence type="ECO:0000256" key="18">
    <source>
        <dbReference type="PIRSR" id="PIRSR000127-3"/>
    </source>
</evidence>
<evidence type="ECO:0000256" key="13">
    <source>
        <dbReference type="ARBA" id="ARBA00023070"/>
    </source>
</evidence>
<feature type="binding site" evidence="17">
    <location>
        <position position="372"/>
    </location>
    <ligand>
        <name>FAD</name>
        <dbReference type="ChEBI" id="CHEBI:57692"/>
    </ligand>
</feature>
<feature type="binding site" evidence="18">
    <location>
        <position position="170"/>
    </location>
    <ligand>
        <name>[2Fe-2S] cluster</name>
        <dbReference type="ChEBI" id="CHEBI:190135"/>
        <label>2</label>
    </ligand>
</feature>
<evidence type="ECO:0000313" key="22">
    <source>
        <dbReference type="RefSeq" id="XP_022153769.1"/>
    </source>
</evidence>
<dbReference type="Pfam" id="PF00111">
    <property type="entry name" value="Fer2"/>
    <property type="match status" value="1"/>
</dbReference>
<dbReference type="Pfam" id="PF01799">
    <property type="entry name" value="Fer2_2"/>
    <property type="match status" value="1"/>
</dbReference>
<dbReference type="InterPro" id="IPR002346">
    <property type="entry name" value="Mopterin_DH_FAD-bd"/>
</dbReference>
<dbReference type="RefSeq" id="XP_022153770.1">
    <property type="nucleotide sequence ID" value="XM_022298078.1"/>
</dbReference>
<dbReference type="InterPro" id="IPR036683">
    <property type="entry name" value="CO_DH_flav_C_dom_sf"/>
</dbReference>
<evidence type="ECO:0000256" key="14">
    <source>
        <dbReference type="ARBA" id="ARBA00034078"/>
    </source>
</evidence>
<keyword evidence="13" id="KW-0073">Auxin biosynthesis</keyword>
<evidence type="ECO:0000256" key="17">
    <source>
        <dbReference type="PIRSR" id="PIRSR000127-2"/>
    </source>
</evidence>
<keyword evidence="21" id="KW-1185">Reference proteome</keyword>
<evidence type="ECO:0000256" key="9">
    <source>
        <dbReference type="ARBA" id="ARBA00023002"/>
    </source>
</evidence>
<dbReference type="PANTHER" id="PTHR11908:SF132">
    <property type="entry name" value="ALDEHYDE OXIDASE 1-RELATED"/>
    <property type="match status" value="1"/>
</dbReference>
<dbReference type="SUPFAM" id="SSF55447">
    <property type="entry name" value="CO dehydrogenase flavoprotein C-terminal domain-like"/>
    <property type="match status" value="1"/>
</dbReference>
<evidence type="ECO:0000259" key="19">
    <source>
        <dbReference type="PROSITE" id="PS51085"/>
    </source>
</evidence>
<dbReference type="PROSITE" id="PS51387">
    <property type="entry name" value="FAD_PCMH"/>
    <property type="match status" value="1"/>
</dbReference>
<feature type="binding site" evidence="18">
    <location>
        <position position="81"/>
    </location>
    <ligand>
        <name>[2Fe-2S] cluster</name>
        <dbReference type="ChEBI" id="CHEBI:190135"/>
        <label>1</label>
    </ligand>
</feature>
<comment type="cofactor">
    <cofactor evidence="1 17">
        <name>FAD</name>
        <dbReference type="ChEBI" id="CHEBI:57692"/>
    </cofactor>
</comment>
<feature type="binding site" evidence="17">
    <location>
        <position position="439"/>
    </location>
    <ligand>
        <name>FAD</name>
        <dbReference type="ChEBI" id="CHEBI:57692"/>
    </ligand>
</feature>
<dbReference type="GO" id="GO:0009851">
    <property type="term" value="P:auxin biosynthetic process"/>
    <property type="evidence" value="ECO:0007669"/>
    <property type="project" value="UniProtKB-KW"/>
</dbReference>
<feature type="binding site" evidence="18">
    <location>
        <position position="56"/>
    </location>
    <ligand>
        <name>[2Fe-2S] cluster</name>
        <dbReference type="ChEBI" id="CHEBI:190135"/>
        <label>1</label>
    </ligand>
</feature>
<dbReference type="PIRSF" id="PIRSF000127">
    <property type="entry name" value="Xanthine_DH"/>
    <property type="match status" value="1"/>
</dbReference>
<dbReference type="RefSeq" id="XP_022153769.1">
    <property type="nucleotide sequence ID" value="XM_022298077.1"/>
</dbReference>
<dbReference type="SUPFAM" id="SSF47741">
    <property type="entry name" value="CO dehydrogenase ISP C-domain like"/>
    <property type="match status" value="1"/>
</dbReference>
<feature type="binding site" evidence="18">
    <location>
        <position position="121"/>
    </location>
    <ligand>
        <name>[2Fe-2S] cluster</name>
        <dbReference type="ChEBI" id="CHEBI:190135"/>
        <label>2</label>
    </ligand>
</feature>
<sequence length="1358" mass="148308">MENQPHTTAPLPPLVFAVNQHRFELSTVHPSTTLLHFLRHHTSFKSVKLGCGEGGCGACIVLLSKYDPVLDKVEHFTVSSCLTLLCSIHGCSITTSEGIGNCKDGFHTIHQRFAGFHASQCGFCTPGMCVSLFAALVNAENTNRPQPLSGFSKLTISEAEKAISGNLCRCTGYRPIADACKSFASNVDMEDLGLNSFWQKGCSEEEKLSKLPLYDPNNDPCLFPEFLKKEIRSIPVVDSKGCSWFNPVSIEDLNGLLECYESSNISKTKLVVGNTEVGYYKEFEQVDRYINLKHIPELSVIKIDSTGTEIGATVTIAKAIEALKHNKPSSPGELVFNKISGHMEKIASRFVRDTASIGGNLMMAQRKQFPSDIATILLAAGSMISILTGSSQEMVTLDEFLKRPPLDPKCILSSVKIPNWDSAGDIYPNDATVMFDSFRASPRPLGNALPYLNAAFLAVISPCKSSNGFILNSCHLAFGAYGTKHAIRARKTEEFLAGKIIDYNVIYEAVSLIGATIVPEKGTSSPAYRTSLAVGFLFQFLSSLVDGNAEIKSDYLNGCRKASFAYNKAATLLSSGRQTLQLNSEYHPVGNAIIKSGAALQASGEAVYVDDIPSPTNCLYGAFIYSTRPLAWMKGFTFSPKSQPDGVIAVISTRDIPVGGHNVGARTMFGDELLFADKLTECAGQPLAFVVADTQKHADTAADFAVVEYDTDNLEAPILSVENALERSSFFEVPSFLCPKQVGDISKGMAEADHHIKAAQIRLGSQYYFYMETHSALAIPDEDNCMVVYSSSQWPANAHSVIAKCLGVPEHNIRVITRRVGGGFGGKAIKSMVVATACALAAHKLRRPVRIYLNRKTDMIMAGGRHPMKITYNVGFKSNGKITALELEILVDAGMSCDISPVMPHNIVNALKKYDWGALSFDIKVCKTNHSSKSAMRAPGEVQGSFIAEAVIEHVASTLCMDVDTIRKVNLHTFDSLNIFYKDAGEPQEYTLPSIWDRLAASSSLKQRTEMVDEFNSCNRWKKRGLSRIPITHEVMLRPTPGRVSILTDASVVVEVGGIELGQGLWTKVRQMVAYALSSIDCDGTGDLLEKVRVVQSDTIGLIQGGCTAGSTTSESSCEAVRLCCNILVERLTPLKKRLEEKMGSVKWDVLISQANLQSVNLSVNSMYVPDFFSMRYLNFGAAVSEVEVDLLTGKTTVLRADIIYDCGQSLNPAVDLGQVEGAFVQGIGFFMSEEYLTNPDGLVITDSTWTYKIPTIDTIPKQFNVEILNSGHHKKRILSSKASGEPPLLLAASVHCATRAAIKEARKQIRTWRHQDECDYALQLEVPATMPVVKELCGLDCVESYLKWINESRSTVS</sequence>
<dbReference type="Gene3D" id="3.90.1170.50">
    <property type="entry name" value="Aldehyde oxidase/xanthine dehydrogenase, a/b hammerhead"/>
    <property type="match status" value="1"/>
</dbReference>
<proteinExistence type="inferred from homology"/>
<dbReference type="PANTHER" id="PTHR11908">
    <property type="entry name" value="XANTHINE DEHYDROGENASE"/>
    <property type="match status" value="1"/>
</dbReference>
<dbReference type="EC" id="1.2.3.7" evidence="15"/>
<dbReference type="FunFam" id="3.10.20.30:FF:000012">
    <property type="entry name" value="Xanthine dehydrogenase/oxidase"/>
    <property type="match status" value="1"/>
</dbReference>
<evidence type="ECO:0000256" key="1">
    <source>
        <dbReference type="ARBA" id="ARBA00001974"/>
    </source>
</evidence>
<comment type="similarity">
    <text evidence="2">Belongs to the xanthine dehydrogenase family.</text>
</comment>
<dbReference type="Gene3D" id="1.10.150.120">
    <property type="entry name" value="[2Fe-2S]-binding domain"/>
    <property type="match status" value="1"/>
</dbReference>
<gene>
    <name evidence="22 23" type="primary">LOC111021209</name>
</gene>
<keyword evidence="6 18" id="KW-0479">Metal-binding</keyword>
<evidence type="ECO:0000256" key="6">
    <source>
        <dbReference type="ARBA" id="ARBA00022723"/>
    </source>
</evidence>
<dbReference type="GO" id="GO:0050302">
    <property type="term" value="F:indole-3-acetaldehyde oxidase activity"/>
    <property type="evidence" value="ECO:0007669"/>
    <property type="project" value="UniProtKB-EC"/>
</dbReference>
<feature type="domain" description="2Fe-2S ferredoxin-type" evidence="19">
    <location>
        <begin position="12"/>
        <end position="99"/>
    </location>
</feature>
<dbReference type="Pfam" id="PF03450">
    <property type="entry name" value="CO_deh_flav_C"/>
    <property type="match status" value="1"/>
</dbReference>
<dbReference type="InterPro" id="IPR002888">
    <property type="entry name" value="2Fe-2S-bd"/>
</dbReference>
<dbReference type="InterPro" id="IPR005107">
    <property type="entry name" value="CO_DH_flav_C"/>
</dbReference>
<dbReference type="InterPro" id="IPR016166">
    <property type="entry name" value="FAD-bd_PCMH"/>
</dbReference>
<feature type="binding site" evidence="17">
    <location>
        <begin position="356"/>
        <end position="360"/>
    </location>
    <ligand>
        <name>FAD</name>
        <dbReference type="ChEBI" id="CHEBI:57692"/>
    </ligand>
</feature>
<protein>
    <recommendedName>
        <fullName evidence="15">indole-3-acetaldehyde oxidase</fullName>
        <ecNumber evidence="15">1.2.3.7</ecNumber>
    </recommendedName>
</protein>
<dbReference type="PROSITE" id="PS51085">
    <property type="entry name" value="2FE2S_FER_2"/>
    <property type="match status" value="1"/>
</dbReference>
<keyword evidence="10 18" id="KW-0408">Iron</keyword>
<feature type="binding site" evidence="18">
    <location>
        <position position="793"/>
    </location>
    <ligand>
        <name>Mo-molybdopterin</name>
        <dbReference type="ChEBI" id="CHEBI:71302"/>
    </ligand>
    <ligandPart>
        <name>Mo</name>
        <dbReference type="ChEBI" id="CHEBI:28685"/>
    </ligandPart>
</feature>
<feature type="binding site" evidence="18">
    <location>
        <position position="59"/>
    </location>
    <ligand>
        <name>[2Fe-2S] cluster</name>
        <dbReference type="ChEBI" id="CHEBI:190135"/>
        <label>1</label>
    </ligand>
</feature>
<dbReference type="InterPro" id="IPR037165">
    <property type="entry name" value="AldOxase/xan_DH_Mopterin-bd_sf"/>
</dbReference>
<dbReference type="GO" id="GO:0009688">
    <property type="term" value="P:abscisic acid biosynthetic process"/>
    <property type="evidence" value="ECO:0007669"/>
    <property type="project" value="UniProtKB-KW"/>
</dbReference>
<dbReference type="SMART" id="SM01092">
    <property type="entry name" value="CO_deh_flav_C"/>
    <property type="match status" value="1"/>
</dbReference>
<dbReference type="GeneID" id="111021209"/>
<evidence type="ECO:0000256" key="4">
    <source>
        <dbReference type="ARBA" id="ARBA00022630"/>
    </source>
</evidence>
<dbReference type="Pfam" id="PF00941">
    <property type="entry name" value="FAD_binding_5"/>
    <property type="match status" value="1"/>
</dbReference>
<organism evidence="21 23">
    <name type="scientific">Momordica charantia</name>
    <name type="common">Bitter gourd</name>
    <name type="synonym">Balsam pear</name>
    <dbReference type="NCBI Taxonomy" id="3673"/>
    <lineage>
        <taxon>Eukaryota</taxon>
        <taxon>Viridiplantae</taxon>
        <taxon>Streptophyta</taxon>
        <taxon>Embryophyta</taxon>
        <taxon>Tracheophyta</taxon>
        <taxon>Spermatophyta</taxon>
        <taxon>Magnoliopsida</taxon>
        <taxon>eudicotyledons</taxon>
        <taxon>Gunneridae</taxon>
        <taxon>Pentapetalae</taxon>
        <taxon>rosids</taxon>
        <taxon>fabids</taxon>
        <taxon>Cucurbitales</taxon>
        <taxon>Cucurbitaceae</taxon>
        <taxon>Momordiceae</taxon>
        <taxon>Momordica</taxon>
    </lineage>
</organism>
<dbReference type="GO" id="GO:0071949">
    <property type="term" value="F:FAD binding"/>
    <property type="evidence" value="ECO:0007669"/>
    <property type="project" value="InterPro"/>
</dbReference>
<keyword evidence="7 17" id="KW-0274">FAD</keyword>
<dbReference type="InterPro" id="IPR016167">
    <property type="entry name" value="FAD-bd_PCMH_sub1"/>
</dbReference>
<dbReference type="Pfam" id="PF20256">
    <property type="entry name" value="MoCoBD_2"/>
    <property type="match status" value="1"/>
</dbReference>
<comment type="cofactor">
    <cofactor evidence="18">
        <name>[2Fe-2S] cluster</name>
        <dbReference type="ChEBI" id="CHEBI:190135"/>
    </cofactor>
    <text evidence="18">Binds 2 [2Fe-2S] clusters.</text>
</comment>
<evidence type="ECO:0000256" key="5">
    <source>
        <dbReference type="ARBA" id="ARBA00022714"/>
    </source>
</evidence>
<dbReference type="InterPro" id="IPR046867">
    <property type="entry name" value="AldOxase/xan_DH_MoCoBD2"/>
</dbReference>
<dbReference type="FunFam" id="3.30.365.10:FF:000001">
    <property type="entry name" value="Xanthine dehydrogenase oxidase"/>
    <property type="match status" value="1"/>
</dbReference>
<feature type="binding site" evidence="18">
    <location>
        <position position="824"/>
    </location>
    <ligand>
        <name>Mo-molybdopterin</name>
        <dbReference type="ChEBI" id="CHEBI:71302"/>
    </ligand>
    <ligandPart>
        <name>Mo</name>
        <dbReference type="ChEBI" id="CHEBI:28685"/>
    </ligandPart>
</feature>
<dbReference type="InterPro" id="IPR000674">
    <property type="entry name" value="Ald_Oxase/Xan_DH_a/b"/>
</dbReference>
<keyword evidence="8" id="KW-0937">Abscisic acid biosynthesis</keyword>
<dbReference type="Pfam" id="PF02738">
    <property type="entry name" value="MoCoBD_1"/>
    <property type="match status" value="1"/>
</dbReference>
<feature type="active site" description="Proton acceptor" evidence="16">
    <location>
        <position position="1286"/>
    </location>
</feature>
<dbReference type="InterPro" id="IPR001041">
    <property type="entry name" value="2Fe-2S_ferredoxin-type"/>
</dbReference>
<feature type="binding site" evidence="18">
    <location>
        <position position="1110"/>
    </location>
    <ligand>
        <name>Mo-molybdopterin</name>
        <dbReference type="ChEBI" id="CHEBI:71302"/>
    </ligand>
    <ligandPart>
        <name>Mo</name>
        <dbReference type="ChEBI" id="CHEBI:28685"/>
    </ligandPart>
</feature>
<evidence type="ECO:0000256" key="15">
    <source>
        <dbReference type="ARBA" id="ARBA00067017"/>
    </source>
</evidence>
<dbReference type="Gene3D" id="3.30.365.10">
    <property type="entry name" value="Aldehyde oxidase/xanthine dehydrogenase, molybdopterin binding domain"/>
    <property type="match status" value="4"/>
</dbReference>
<feature type="domain" description="FAD-binding PCMH-type" evidence="20">
    <location>
        <begin position="237"/>
        <end position="422"/>
    </location>
</feature>
<accession>A0A6J1DHR7</accession>
<keyword evidence="3 18" id="KW-0500">Molybdenum</keyword>
<dbReference type="OrthoDB" id="8300278at2759"/>
<evidence type="ECO:0000256" key="12">
    <source>
        <dbReference type="ARBA" id="ARBA00023027"/>
    </source>
</evidence>
<feature type="binding site" evidence="17">
    <location>
        <begin position="270"/>
        <end position="277"/>
    </location>
    <ligand>
        <name>FAD</name>
        <dbReference type="ChEBI" id="CHEBI:57692"/>
    </ligand>
</feature>
<feature type="binding site" evidence="18">
    <location>
        <position position="168"/>
    </location>
    <ligand>
        <name>[2Fe-2S] cluster</name>
        <dbReference type="ChEBI" id="CHEBI:190135"/>
        <label>2</label>
    </ligand>
</feature>
<dbReference type="SUPFAM" id="SSF56003">
    <property type="entry name" value="Molybdenum cofactor-binding domain"/>
    <property type="match status" value="1"/>
</dbReference>
<evidence type="ECO:0000256" key="2">
    <source>
        <dbReference type="ARBA" id="ARBA00006849"/>
    </source>
</evidence>
<dbReference type="FunFam" id="1.10.150.120:FF:000006">
    <property type="entry name" value="Aldehyde oxidase"/>
    <property type="match status" value="1"/>
</dbReference>
<keyword evidence="5 18" id="KW-0001">2Fe-2S</keyword>
<dbReference type="InterPro" id="IPR006058">
    <property type="entry name" value="2Fe2S_fd_BS"/>
</dbReference>
<name>A0A6J1DHR7_MOMCH</name>
<dbReference type="InterPro" id="IPR012675">
    <property type="entry name" value="Beta-grasp_dom_sf"/>
</dbReference>
<evidence type="ECO:0000313" key="21">
    <source>
        <dbReference type="Proteomes" id="UP000504603"/>
    </source>
</evidence>
<dbReference type="SUPFAM" id="SSF56176">
    <property type="entry name" value="FAD-binding/transporter-associated domain-like"/>
    <property type="match status" value="1"/>
</dbReference>
<dbReference type="InterPro" id="IPR036010">
    <property type="entry name" value="2Fe-2S_ferredoxin-like_sf"/>
</dbReference>
<evidence type="ECO:0000256" key="16">
    <source>
        <dbReference type="PIRSR" id="PIRSR000127-1"/>
    </source>
</evidence>
<dbReference type="SUPFAM" id="SSF54292">
    <property type="entry name" value="2Fe-2S ferredoxin-like"/>
    <property type="match status" value="1"/>
</dbReference>
<keyword evidence="11 18" id="KW-0411">Iron-sulfur</keyword>
<dbReference type="Pfam" id="PF01315">
    <property type="entry name" value="Ald_Xan_dh_C"/>
    <property type="match status" value="1"/>
</dbReference>
<keyword evidence="4" id="KW-0285">Flavoprotein</keyword>
<dbReference type="SUPFAM" id="SSF54665">
    <property type="entry name" value="CO dehydrogenase molybdoprotein N-domain-like"/>
    <property type="match status" value="1"/>
</dbReference>
<evidence type="ECO:0000256" key="7">
    <source>
        <dbReference type="ARBA" id="ARBA00022827"/>
    </source>
</evidence>
<comment type="cofactor">
    <cofactor evidence="18">
        <name>Mo-molybdopterin</name>
        <dbReference type="ChEBI" id="CHEBI:71302"/>
    </cofactor>
    <text evidence="18">Binds 1 Mo-molybdopterin (Mo-MPT) cofactor per subunit.</text>
</comment>
<reference evidence="22 23" key="1">
    <citation type="submission" date="2025-04" db="UniProtKB">
        <authorList>
            <consortium name="RefSeq"/>
        </authorList>
    </citation>
    <scope>IDENTIFICATION</scope>
    <source>
        <strain evidence="22 23">OHB3-1</strain>
    </source>
</reference>
<dbReference type="GO" id="GO:0051537">
    <property type="term" value="F:2 iron, 2 sulfur cluster binding"/>
    <property type="evidence" value="ECO:0007669"/>
    <property type="project" value="UniProtKB-KW"/>
</dbReference>
<keyword evidence="12" id="KW-0520">NAD</keyword>
<evidence type="ECO:0000256" key="8">
    <source>
        <dbReference type="ARBA" id="ARBA00022865"/>
    </source>
</evidence>
<evidence type="ECO:0000256" key="3">
    <source>
        <dbReference type="ARBA" id="ARBA00022505"/>
    </source>
</evidence>
<keyword evidence="9" id="KW-0560">Oxidoreductase</keyword>
<feature type="binding site" evidence="18">
    <location>
        <position position="937"/>
    </location>
    <ligand>
        <name>Mo-molybdopterin</name>
        <dbReference type="ChEBI" id="CHEBI:71302"/>
    </ligand>
    <ligandPart>
        <name>Mo</name>
        <dbReference type="ChEBI" id="CHEBI:28685"/>
    </ligandPart>
</feature>
<dbReference type="InterPro" id="IPR016208">
    <property type="entry name" value="Ald_Oxase/xanthine_DH-like"/>
</dbReference>
<evidence type="ECO:0000256" key="10">
    <source>
        <dbReference type="ARBA" id="ARBA00023004"/>
    </source>
</evidence>
<feature type="binding site" evidence="17">
    <location>
        <position position="412"/>
    </location>
    <ligand>
        <name>FAD</name>
        <dbReference type="ChEBI" id="CHEBI:57692"/>
    </ligand>
</feature>
<dbReference type="Gene3D" id="3.30.43.10">
    <property type="entry name" value="Uridine Diphospho-n-acetylenolpyruvylglucosamine Reductase, domain 2"/>
    <property type="match status" value="1"/>
</dbReference>
<dbReference type="Gene3D" id="3.10.20.30">
    <property type="match status" value="1"/>
</dbReference>
<dbReference type="Gene3D" id="3.30.390.50">
    <property type="entry name" value="CO dehydrogenase flavoprotein, C-terminal domain"/>
    <property type="match status" value="1"/>
</dbReference>
<dbReference type="PROSITE" id="PS00197">
    <property type="entry name" value="2FE2S_FER_1"/>
    <property type="match status" value="1"/>
</dbReference>
<dbReference type="InterPro" id="IPR008274">
    <property type="entry name" value="AldOxase/xan_DH_MoCoBD1"/>
</dbReference>
<evidence type="ECO:0000313" key="23">
    <source>
        <dbReference type="RefSeq" id="XP_022153770.1"/>
    </source>
</evidence>
<dbReference type="Gene3D" id="3.30.465.10">
    <property type="match status" value="1"/>
</dbReference>
<dbReference type="Proteomes" id="UP000504603">
    <property type="component" value="Unplaced"/>
</dbReference>
<dbReference type="InterPro" id="IPR036318">
    <property type="entry name" value="FAD-bd_PCMH-like_sf"/>
</dbReference>
<dbReference type="GO" id="GO:0005506">
    <property type="term" value="F:iron ion binding"/>
    <property type="evidence" value="ECO:0007669"/>
    <property type="project" value="InterPro"/>
</dbReference>
<evidence type="ECO:0000259" key="20">
    <source>
        <dbReference type="PROSITE" id="PS51387"/>
    </source>
</evidence>
<dbReference type="InterPro" id="IPR016169">
    <property type="entry name" value="FAD-bd_PCMH_sub2"/>
</dbReference>
<feature type="binding site" evidence="18">
    <location>
        <position position="124"/>
    </location>
    <ligand>
        <name>[2Fe-2S] cluster</name>
        <dbReference type="ChEBI" id="CHEBI:190135"/>
        <label>2</label>
    </ligand>
</feature>
<feature type="binding site" evidence="18">
    <location>
        <position position="51"/>
    </location>
    <ligand>
        <name>[2Fe-2S] cluster</name>
        <dbReference type="ChEBI" id="CHEBI:190135"/>
        <label>1</label>
    </ligand>
</feature>
<evidence type="ECO:0000256" key="11">
    <source>
        <dbReference type="ARBA" id="ARBA00023014"/>
    </source>
</evidence>
<dbReference type="KEGG" id="mcha:111021209"/>
<comment type="cofactor">
    <cofactor evidence="14">
        <name>[2Fe-2S] cluster</name>
        <dbReference type="ChEBI" id="CHEBI:190135"/>
    </cofactor>
</comment>
<dbReference type="SMART" id="SM01008">
    <property type="entry name" value="Ald_Xan_dh_C"/>
    <property type="match status" value="1"/>
</dbReference>
<dbReference type="InterPro" id="IPR036856">
    <property type="entry name" value="Ald_Oxase/Xan_DH_a/b_sf"/>
</dbReference>
<dbReference type="InterPro" id="IPR036884">
    <property type="entry name" value="2Fe-2S-bd_dom_sf"/>
</dbReference>